<dbReference type="WBParaSite" id="HPLM_0001089401-mRNA-1">
    <property type="protein sequence ID" value="HPLM_0001089401-mRNA-1"/>
    <property type="gene ID" value="HPLM_0001089401"/>
</dbReference>
<reference evidence="1" key="1">
    <citation type="submission" date="2017-02" db="UniProtKB">
        <authorList>
            <consortium name="WormBaseParasite"/>
        </authorList>
    </citation>
    <scope>IDENTIFICATION</scope>
</reference>
<accession>A0A0N4WIT9</accession>
<proteinExistence type="predicted"/>
<protein>
    <submittedName>
        <fullName evidence="1">Copper-containing nitrite reductase</fullName>
    </submittedName>
</protein>
<sequence>LTGMASQHGIVEVIAFDRVNHRRHEFHPDEDDVWR</sequence>
<evidence type="ECO:0000313" key="1">
    <source>
        <dbReference type="WBParaSite" id="HPLM_0001089401-mRNA-1"/>
    </source>
</evidence>
<name>A0A0N4WIT9_HAEPC</name>
<dbReference type="AlphaFoldDB" id="A0A0N4WIT9"/>
<organism evidence="1">
    <name type="scientific">Haemonchus placei</name>
    <name type="common">Barber's pole worm</name>
    <dbReference type="NCBI Taxonomy" id="6290"/>
    <lineage>
        <taxon>Eukaryota</taxon>
        <taxon>Metazoa</taxon>
        <taxon>Ecdysozoa</taxon>
        <taxon>Nematoda</taxon>
        <taxon>Chromadorea</taxon>
        <taxon>Rhabditida</taxon>
        <taxon>Rhabditina</taxon>
        <taxon>Rhabditomorpha</taxon>
        <taxon>Strongyloidea</taxon>
        <taxon>Trichostrongylidae</taxon>
        <taxon>Haemonchus</taxon>
    </lineage>
</organism>